<dbReference type="PRINTS" id="PR00248">
    <property type="entry name" value="GPCRMGR"/>
</dbReference>
<name>A0A813VXP1_9BILA</name>
<feature type="transmembrane region" description="Helical" evidence="11">
    <location>
        <begin position="735"/>
        <end position="755"/>
    </location>
</feature>
<dbReference type="Gene3D" id="3.40.50.2300">
    <property type="match status" value="2"/>
</dbReference>
<evidence type="ECO:0000313" key="15">
    <source>
        <dbReference type="Proteomes" id="UP000663829"/>
    </source>
</evidence>
<dbReference type="Proteomes" id="UP000663829">
    <property type="component" value="Unassembled WGS sequence"/>
</dbReference>
<proteinExistence type="inferred from homology"/>
<keyword evidence="4 11" id="KW-0812">Transmembrane</keyword>
<keyword evidence="15" id="KW-1185">Reference proteome</keyword>
<evidence type="ECO:0000256" key="3">
    <source>
        <dbReference type="ARBA" id="ARBA00022475"/>
    </source>
</evidence>
<dbReference type="Pfam" id="PF00003">
    <property type="entry name" value="7tm_3"/>
    <property type="match status" value="1"/>
</dbReference>
<keyword evidence="5 11" id="KW-1133">Transmembrane helix</keyword>
<keyword evidence="3" id="KW-1003">Cell membrane</keyword>
<keyword evidence="9" id="KW-0325">Glycoprotein</keyword>
<evidence type="ECO:0000256" key="2">
    <source>
        <dbReference type="ARBA" id="ARBA00007242"/>
    </source>
</evidence>
<evidence type="ECO:0000256" key="6">
    <source>
        <dbReference type="ARBA" id="ARBA00023040"/>
    </source>
</evidence>
<comment type="similarity">
    <text evidence="2">Belongs to the G-protein coupled receptor 3 family.</text>
</comment>
<evidence type="ECO:0000256" key="10">
    <source>
        <dbReference type="ARBA" id="ARBA00023224"/>
    </source>
</evidence>
<organism evidence="13 15">
    <name type="scientific">Didymodactylos carnosus</name>
    <dbReference type="NCBI Taxonomy" id="1234261"/>
    <lineage>
        <taxon>Eukaryota</taxon>
        <taxon>Metazoa</taxon>
        <taxon>Spiralia</taxon>
        <taxon>Gnathifera</taxon>
        <taxon>Rotifera</taxon>
        <taxon>Eurotatoria</taxon>
        <taxon>Bdelloidea</taxon>
        <taxon>Philodinida</taxon>
        <taxon>Philodinidae</taxon>
        <taxon>Didymodactylos</taxon>
    </lineage>
</organism>
<evidence type="ECO:0000313" key="14">
    <source>
        <dbReference type="EMBL" id="CAF3634307.1"/>
    </source>
</evidence>
<evidence type="ECO:0000256" key="1">
    <source>
        <dbReference type="ARBA" id="ARBA00004651"/>
    </source>
</evidence>
<dbReference type="AlphaFoldDB" id="A0A813VXP1"/>
<feature type="domain" description="G-protein coupled receptors family 3 profile" evidence="12">
    <location>
        <begin position="621"/>
        <end position="880"/>
    </location>
</feature>
<dbReference type="InterPro" id="IPR038550">
    <property type="entry name" value="GPCR_3_9-Cys_sf"/>
</dbReference>
<dbReference type="FunFam" id="2.10.50.30:FF:000001">
    <property type="entry name" value="metabotropic glutamate receptor 1"/>
    <property type="match status" value="1"/>
</dbReference>
<comment type="caution">
    <text evidence="13">The sequence shown here is derived from an EMBL/GenBank/DDBJ whole genome shotgun (WGS) entry which is preliminary data.</text>
</comment>
<dbReference type="EMBL" id="CAJNOQ010000869">
    <property type="protein sequence ID" value="CAF0846640.1"/>
    <property type="molecule type" value="Genomic_DNA"/>
</dbReference>
<feature type="transmembrane region" description="Helical" evidence="11">
    <location>
        <begin position="687"/>
        <end position="705"/>
    </location>
</feature>
<keyword evidence="10" id="KW-0807">Transducer</keyword>
<dbReference type="PRINTS" id="PR00593">
    <property type="entry name" value="MTABOTROPICR"/>
</dbReference>
<dbReference type="GO" id="GO:0004930">
    <property type="term" value="F:G protein-coupled receptor activity"/>
    <property type="evidence" value="ECO:0007669"/>
    <property type="project" value="UniProtKB-KW"/>
</dbReference>
<dbReference type="InterPro" id="IPR028082">
    <property type="entry name" value="Peripla_BP_I"/>
</dbReference>
<evidence type="ECO:0000256" key="4">
    <source>
        <dbReference type="ARBA" id="ARBA00022692"/>
    </source>
</evidence>
<evidence type="ECO:0000256" key="5">
    <source>
        <dbReference type="ARBA" id="ARBA00022989"/>
    </source>
</evidence>
<accession>A0A813VXP1</accession>
<evidence type="ECO:0000256" key="8">
    <source>
        <dbReference type="ARBA" id="ARBA00023170"/>
    </source>
</evidence>
<dbReference type="InterPro" id="IPR050726">
    <property type="entry name" value="mGluR"/>
</dbReference>
<protein>
    <recommendedName>
        <fullName evidence="12">G-protein coupled receptors family 3 profile domain-containing protein</fullName>
    </recommendedName>
</protein>
<sequence>MKSLSLCLCRLLYYRQGKKQQCYSHYLYSITFTLSIIFNYFSGLNSVQVPRSARLLGNLTLGGLFPVHDYGGRDPCGPISEFRGIQRLEAMLFALKQINEDHTVLPNITLGAILLDTCSNDNYALESSLEFVRSRLTSTSYSCSDGTIPQPIHNENVVGVVGASLSSVSVYVANLLRLFQLPQISYASTAPKLSEPSFDYFARTVPSDSNQARAIVDILQRLNFTYVNVIYSHGDYGEGGFREFKRLIKDPIDTSDTSVCISDESRLSRDPSIQKIADLLQTMLSRPKIVRVYVLFLTKDDAKKLLQAIKKQIHLYNEHNRPVLIASDAWGKESSVVINGETHDIAVGTLTIELVSKEPSQFDRYFNSLKPTNLALKNLSNSSLSRNPWFNEFWERRFGCELEKNKTCYDQILNETNWDSKLQFIVDAVRVFAHALHRYLNCSNITETPCKIRDINGTKLFDIILNGTFDMPDGRQIQFNKERFVTGHYRIYNFRRRLPSNSKIDISSSSSSLYDYVSVGEWKSGLDKYGILDLNIPSIIWPGNQLSTHIPISRCSEPCKLGEFRQIQADICCWVCTPCSNNSIVIEGEKCVQCKIGYWPSTNRTQCYKLNETYIELLSPQALIPICISILGNLCTLFVVILFYRKRQTPVVKASGIELCFVMLCGIHLSYSMTLPIILRPHLITCIIQRIGIGLGFAMMYSALLTKTNRIARIFESTKKQGTLRPPYISPKSQVFICLCLIIIQLLLSLLWLAYERPIVNLIPYERLVIVKCDTNKHSFLLSLIYNALLITICTVYAVRTRKVPENFNETKFIGFTCYTTCIIWLAFLPIYYTAYDNGRHQVHITTLCITISLSATVALVCLFSPKVYIILVHPEKNMRLTKQLRPTLNSLKFAAQIPHRDEHITATGSKTNNANDNTNHVSQAAIATSPLIKQTDIVLKNNSSKNVARLNKQGSKQ</sequence>
<comment type="subcellular location">
    <subcellularLocation>
        <location evidence="1">Cell membrane</location>
        <topology evidence="1">Multi-pass membrane protein</topology>
    </subcellularLocation>
</comment>
<keyword evidence="7 11" id="KW-0472">Membrane</keyword>
<dbReference type="SUPFAM" id="SSF53822">
    <property type="entry name" value="Periplasmic binding protein-like I"/>
    <property type="match status" value="1"/>
</dbReference>
<feature type="transmembrane region" description="Helical" evidence="11">
    <location>
        <begin position="811"/>
        <end position="833"/>
    </location>
</feature>
<dbReference type="PROSITE" id="PS50259">
    <property type="entry name" value="G_PROTEIN_RECEP_F3_4"/>
    <property type="match status" value="1"/>
</dbReference>
<evidence type="ECO:0000256" key="11">
    <source>
        <dbReference type="SAM" id="Phobius"/>
    </source>
</evidence>
<evidence type="ECO:0000256" key="9">
    <source>
        <dbReference type="ARBA" id="ARBA00023180"/>
    </source>
</evidence>
<dbReference type="Gene3D" id="2.10.50.30">
    <property type="entry name" value="GPCR, family 3, nine cysteines domain"/>
    <property type="match status" value="1"/>
</dbReference>
<reference evidence="13" key="1">
    <citation type="submission" date="2021-02" db="EMBL/GenBank/DDBJ databases">
        <authorList>
            <person name="Nowell W R."/>
        </authorList>
    </citation>
    <scope>NUCLEOTIDE SEQUENCE</scope>
</reference>
<dbReference type="Pfam" id="PF01094">
    <property type="entry name" value="ANF_receptor"/>
    <property type="match status" value="1"/>
</dbReference>
<evidence type="ECO:0000313" key="13">
    <source>
        <dbReference type="EMBL" id="CAF0846640.1"/>
    </source>
</evidence>
<dbReference type="OrthoDB" id="425344at2759"/>
<keyword evidence="8" id="KW-0675">Receptor</keyword>
<dbReference type="Proteomes" id="UP000681722">
    <property type="component" value="Unassembled WGS sequence"/>
</dbReference>
<dbReference type="InterPro" id="IPR000162">
    <property type="entry name" value="GPCR_3_mtglu_rcpt"/>
</dbReference>
<dbReference type="PANTHER" id="PTHR24060">
    <property type="entry name" value="METABOTROPIC GLUTAMATE RECEPTOR"/>
    <property type="match status" value="1"/>
</dbReference>
<dbReference type="InterPro" id="IPR000337">
    <property type="entry name" value="GPCR_3"/>
</dbReference>
<dbReference type="Pfam" id="PF07562">
    <property type="entry name" value="NCD3G"/>
    <property type="match status" value="1"/>
</dbReference>
<dbReference type="EMBL" id="CAJOBC010000869">
    <property type="protein sequence ID" value="CAF3634307.1"/>
    <property type="molecule type" value="Genomic_DNA"/>
</dbReference>
<gene>
    <name evidence="13" type="ORF">GPM918_LOCUS5851</name>
    <name evidence="14" type="ORF">SRO942_LOCUS5851</name>
</gene>
<feature type="transmembrane region" description="Helical" evidence="11">
    <location>
        <begin position="622"/>
        <end position="644"/>
    </location>
</feature>
<dbReference type="GO" id="GO:0005886">
    <property type="term" value="C:plasma membrane"/>
    <property type="evidence" value="ECO:0007669"/>
    <property type="project" value="UniProtKB-SubCell"/>
</dbReference>
<feature type="transmembrane region" description="Helical" evidence="11">
    <location>
        <begin position="656"/>
        <end position="675"/>
    </location>
</feature>
<dbReference type="InterPro" id="IPR001828">
    <property type="entry name" value="ANF_lig-bd_rcpt"/>
</dbReference>
<evidence type="ECO:0000259" key="12">
    <source>
        <dbReference type="PROSITE" id="PS50259"/>
    </source>
</evidence>
<evidence type="ECO:0000256" key="7">
    <source>
        <dbReference type="ARBA" id="ARBA00023136"/>
    </source>
</evidence>
<feature type="transmembrane region" description="Helical" evidence="11">
    <location>
        <begin position="845"/>
        <end position="873"/>
    </location>
</feature>
<keyword evidence="6" id="KW-0297">G-protein coupled receptor</keyword>
<dbReference type="InterPro" id="IPR017978">
    <property type="entry name" value="GPCR_3_C"/>
</dbReference>
<feature type="transmembrane region" description="Helical" evidence="11">
    <location>
        <begin position="780"/>
        <end position="799"/>
    </location>
</feature>
<dbReference type="InterPro" id="IPR011500">
    <property type="entry name" value="GPCR_3_9-Cys_dom"/>
</dbReference>